<feature type="compositionally biased region" description="Polar residues" evidence="1">
    <location>
        <begin position="176"/>
        <end position="185"/>
    </location>
</feature>
<reference evidence="2" key="1">
    <citation type="submission" date="2023-08" db="EMBL/GenBank/DDBJ databases">
        <title>Black Yeasts Isolated from many extreme environments.</title>
        <authorList>
            <person name="Coleine C."/>
            <person name="Stajich J.E."/>
            <person name="Selbmann L."/>
        </authorList>
    </citation>
    <scope>NUCLEOTIDE SEQUENCE</scope>
    <source>
        <strain evidence="2">CCFEE 5810</strain>
    </source>
</reference>
<feature type="compositionally biased region" description="Low complexity" evidence="1">
    <location>
        <begin position="186"/>
        <end position="231"/>
    </location>
</feature>
<feature type="region of interest" description="Disordered" evidence="1">
    <location>
        <begin position="159"/>
        <end position="254"/>
    </location>
</feature>
<feature type="compositionally biased region" description="Basic and acidic residues" evidence="1">
    <location>
        <begin position="293"/>
        <end position="315"/>
    </location>
</feature>
<evidence type="ECO:0000313" key="3">
    <source>
        <dbReference type="Proteomes" id="UP001310594"/>
    </source>
</evidence>
<sequence>MADSASSASPIKKTKADAAAITGCNHRIRNRIYELAFEHAPGQTTITVRNKDSGWSPARPAWLFSPATSAGRVGFGSPTKGGEGLKQDHHYQPITMRSFIIFGSAAIVAVVSVDVTGELLTFTGSASEIGTVLTTGIVAVTQATQMVFDCSPAFATTTATTSVPAPAETTPASVESSASAMTAINSETAPSTAPPASSETSPAPPAGSESSTAPPGSLTTTPGTPSAPSSSRSFVNKCRDAERTQRECEDSELSEDPITIVKHQGYGFLLGRDVYFNGGEWCLSVVPVHERISGTRNPEKARREQEREERREQESKGPLTEQQRKAFGDYVRMMDYFAEG</sequence>
<feature type="region of interest" description="Disordered" evidence="1">
    <location>
        <begin position="293"/>
        <end position="324"/>
    </location>
</feature>
<organism evidence="2 3">
    <name type="scientific">Elasticomyces elasticus</name>
    <dbReference type="NCBI Taxonomy" id="574655"/>
    <lineage>
        <taxon>Eukaryota</taxon>
        <taxon>Fungi</taxon>
        <taxon>Dikarya</taxon>
        <taxon>Ascomycota</taxon>
        <taxon>Pezizomycotina</taxon>
        <taxon>Dothideomycetes</taxon>
        <taxon>Dothideomycetidae</taxon>
        <taxon>Mycosphaerellales</taxon>
        <taxon>Teratosphaeriaceae</taxon>
        <taxon>Elasticomyces</taxon>
    </lineage>
</organism>
<accession>A0AAN7W0N9</accession>
<evidence type="ECO:0000256" key="1">
    <source>
        <dbReference type="SAM" id="MobiDB-lite"/>
    </source>
</evidence>
<dbReference type="AlphaFoldDB" id="A0AAN7W0N9"/>
<dbReference type="EMBL" id="JAVRQU010000024">
    <property type="protein sequence ID" value="KAK5690599.1"/>
    <property type="molecule type" value="Genomic_DNA"/>
</dbReference>
<dbReference type="Proteomes" id="UP001310594">
    <property type="component" value="Unassembled WGS sequence"/>
</dbReference>
<proteinExistence type="predicted"/>
<feature type="compositionally biased region" description="Low complexity" evidence="1">
    <location>
        <begin position="159"/>
        <end position="175"/>
    </location>
</feature>
<comment type="caution">
    <text evidence="2">The sequence shown here is derived from an EMBL/GenBank/DDBJ whole genome shotgun (WGS) entry which is preliminary data.</text>
</comment>
<feature type="compositionally biased region" description="Basic and acidic residues" evidence="1">
    <location>
        <begin position="237"/>
        <end position="248"/>
    </location>
</feature>
<name>A0AAN7W0N9_9PEZI</name>
<protein>
    <submittedName>
        <fullName evidence="2">Uncharacterized protein</fullName>
    </submittedName>
</protein>
<evidence type="ECO:0000313" key="2">
    <source>
        <dbReference type="EMBL" id="KAK5690599.1"/>
    </source>
</evidence>
<gene>
    <name evidence="2" type="ORF">LTR97_012153</name>
</gene>